<evidence type="ECO:0000313" key="11">
    <source>
        <dbReference type="Proteomes" id="UP000319941"/>
    </source>
</evidence>
<dbReference type="Pfam" id="PF01618">
    <property type="entry name" value="MotA_ExbB"/>
    <property type="match status" value="1"/>
</dbReference>
<protein>
    <submittedName>
        <fullName evidence="10">MotA/TolQ/ExbB proton channel family protein</fullName>
    </submittedName>
</protein>
<feature type="transmembrane region" description="Helical" evidence="8">
    <location>
        <begin position="25"/>
        <end position="44"/>
    </location>
</feature>
<feature type="compositionally biased region" description="Polar residues" evidence="7">
    <location>
        <begin position="205"/>
        <end position="216"/>
    </location>
</feature>
<dbReference type="STRING" id="553385.GCA_000591415_02627"/>
<evidence type="ECO:0000256" key="4">
    <source>
        <dbReference type="ARBA" id="ARBA00022989"/>
    </source>
</evidence>
<evidence type="ECO:0000256" key="5">
    <source>
        <dbReference type="ARBA" id="ARBA00023136"/>
    </source>
</evidence>
<dbReference type="EMBL" id="VNFH01000001">
    <property type="protein sequence ID" value="TVU73739.1"/>
    <property type="molecule type" value="Genomic_DNA"/>
</dbReference>
<keyword evidence="6" id="KW-0653">Protein transport</keyword>
<dbReference type="OrthoDB" id="4045at2"/>
<keyword evidence="5 8" id="KW-0472">Membrane</keyword>
<keyword evidence="2" id="KW-1003">Cell membrane</keyword>
<dbReference type="InterPro" id="IPR002898">
    <property type="entry name" value="MotA_ExbB_proton_chnl"/>
</dbReference>
<feature type="domain" description="MotA/TolQ/ExbB proton channel" evidence="9">
    <location>
        <begin position="85"/>
        <end position="174"/>
    </location>
</feature>
<dbReference type="RefSeq" id="WP_024952561.1">
    <property type="nucleotide sequence ID" value="NZ_CAWOWR010000001.1"/>
</dbReference>
<evidence type="ECO:0000256" key="3">
    <source>
        <dbReference type="ARBA" id="ARBA00022692"/>
    </source>
</evidence>
<feature type="transmembrane region" description="Helical" evidence="8">
    <location>
        <begin position="138"/>
        <end position="160"/>
    </location>
</feature>
<evidence type="ECO:0000256" key="7">
    <source>
        <dbReference type="SAM" id="MobiDB-lite"/>
    </source>
</evidence>
<keyword evidence="3 8" id="KW-0812">Transmembrane</keyword>
<evidence type="ECO:0000256" key="8">
    <source>
        <dbReference type="SAM" id="Phobius"/>
    </source>
</evidence>
<proteinExistence type="inferred from homology"/>
<dbReference type="InterPro" id="IPR050790">
    <property type="entry name" value="ExbB/TolQ_transport"/>
</dbReference>
<evidence type="ECO:0000256" key="6">
    <source>
        <dbReference type="RuleBase" id="RU004057"/>
    </source>
</evidence>
<name>A0A558HXB1_9GAMM</name>
<sequence length="216" mass="23407">MPDLLASPSLLAGVLSPIMRLVDSGGPLIVVICLIAMLLFGLALERGLYWQLVHRPARQQLIHDWVARTEHHSWSALTHREVLTRALLSRLRAPLPWLKLLVMICPLAGLLGTVTGMIHVFDSLAIAGTGQARAMADGVARATLPTLAGMAVAVVGLLFVTRFERVVRREDQRLHDRLARAVDDARSGESPTREPQPAAHRAAGSVSSDTSEPPHA</sequence>
<keyword evidence="6" id="KW-0813">Transport</keyword>
<dbReference type="AlphaFoldDB" id="A0A558HXB1"/>
<evidence type="ECO:0000259" key="9">
    <source>
        <dbReference type="Pfam" id="PF01618"/>
    </source>
</evidence>
<dbReference type="PANTHER" id="PTHR30625:SF18">
    <property type="entry name" value="TONB2 ENERGY TRANSDUCTION SYSTEM INNER MEMBRANE COMPONENT EXBB"/>
    <property type="match status" value="1"/>
</dbReference>
<comment type="similarity">
    <text evidence="6">Belongs to the exbB/tolQ family.</text>
</comment>
<accession>A0A558HXB1</accession>
<keyword evidence="4 8" id="KW-1133">Transmembrane helix</keyword>
<dbReference type="GO" id="GO:0017038">
    <property type="term" value="P:protein import"/>
    <property type="evidence" value="ECO:0007669"/>
    <property type="project" value="TreeGrafter"/>
</dbReference>
<dbReference type="Proteomes" id="UP000319941">
    <property type="component" value="Unassembled WGS sequence"/>
</dbReference>
<organism evidence="10 11">
    <name type="scientific">Cobetia crustatorum</name>
    <dbReference type="NCBI Taxonomy" id="553385"/>
    <lineage>
        <taxon>Bacteria</taxon>
        <taxon>Pseudomonadati</taxon>
        <taxon>Pseudomonadota</taxon>
        <taxon>Gammaproteobacteria</taxon>
        <taxon>Oceanospirillales</taxon>
        <taxon>Halomonadaceae</taxon>
        <taxon>Cobetia</taxon>
    </lineage>
</organism>
<comment type="subcellular location">
    <subcellularLocation>
        <location evidence="1">Cell membrane</location>
        <topology evidence="1">Multi-pass membrane protein</topology>
    </subcellularLocation>
    <subcellularLocation>
        <location evidence="6">Membrane</location>
        <topology evidence="6">Multi-pass membrane protein</topology>
    </subcellularLocation>
</comment>
<feature type="transmembrane region" description="Helical" evidence="8">
    <location>
        <begin position="97"/>
        <end position="118"/>
    </location>
</feature>
<evidence type="ECO:0000256" key="2">
    <source>
        <dbReference type="ARBA" id="ARBA00022475"/>
    </source>
</evidence>
<evidence type="ECO:0000313" key="10">
    <source>
        <dbReference type="EMBL" id="TVU73739.1"/>
    </source>
</evidence>
<gene>
    <name evidence="10" type="ORF">FQP86_01295</name>
</gene>
<comment type="caution">
    <text evidence="10">The sequence shown here is derived from an EMBL/GenBank/DDBJ whole genome shotgun (WGS) entry which is preliminary data.</text>
</comment>
<dbReference type="GO" id="GO:0005886">
    <property type="term" value="C:plasma membrane"/>
    <property type="evidence" value="ECO:0007669"/>
    <property type="project" value="UniProtKB-SubCell"/>
</dbReference>
<feature type="region of interest" description="Disordered" evidence="7">
    <location>
        <begin position="179"/>
        <end position="216"/>
    </location>
</feature>
<evidence type="ECO:0000256" key="1">
    <source>
        <dbReference type="ARBA" id="ARBA00004651"/>
    </source>
</evidence>
<keyword evidence="11" id="KW-1185">Reference proteome</keyword>
<reference evidence="10 11" key="1">
    <citation type="submission" date="2019-07" db="EMBL/GenBank/DDBJ databases">
        <title>Diversity of Bacteria from Kongsfjorden, Arctic.</title>
        <authorList>
            <person name="Yu Y."/>
        </authorList>
    </citation>
    <scope>NUCLEOTIDE SEQUENCE [LARGE SCALE GENOMIC DNA]</scope>
    <source>
        <strain evidence="10 11">SM1923</strain>
    </source>
</reference>
<dbReference type="PANTHER" id="PTHR30625">
    <property type="entry name" value="PROTEIN TOLQ"/>
    <property type="match status" value="1"/>
</dbReference>